<evidence type="ECO:0000256" key="4">
    <source>
        <dbReference type="SAM" id="Phobius"/>
    </source>
</evidence>
<dbReference type="InterPro" id="IPR003660">
    <property type="entry name" value="HAMP_dom"/>
</dbReference>
<dbReference type="PROSITE" id="PS50885">
    <property type="entry name" value="HAMP"/>
    <property type="match status" value="1"/>
</dbReference>
<dbReference type="AlphaFoldDB" id="A0A081BU14"/>
<dbReference type="Gene3D" id="1.10.287.950">
    <property type="entry name" value="Methyl-accepting chemotaxis protein"/>
    <property type="match status" value="1"/>
</dbReference>
<dbReference type="Pfam" id="PF00672">
    <property type="entry name" value="HAMP"/>
    <property type="match status" value="1"/>
</dbReference>
<dbReference type="HOGENOM" id="CLU_323068_0_0_0"/>
<keyword evidence="1 3" id="KW-0807">Transducer</keyword>
<dbReference type="eggNOG" id="COG0840">
    <property type="taxonomic scope" value="Bacteria"/>
</dbReference>
<protein>
    <submittedName>
        <fullName evidence="7">Methyl-accepting chemotaxis sensory transducer</fullName>
    </submittedName>
</protein>
<dbReference type="Pfam" id="PF00015">
    <property type="entry name" value="MCPsignal"/>
    <property type="match status" value="1"/>
</dbReference>
<comment type="similarity">
    <text evidence="2">Belongs to the methyl-accepting chemotaxis (MCP) protein family.</text>
</comment>
<name>A0A081BU14_VECG1</name>
<reference evidence="7" key="1">
    <citation type="journal article" date="2015" name="PeerJ">
        <title>First genomic representation of candidate bacterial phylum KSB3 points to enhanced environmental sensing as a trigger of wastewater bulking.</title>
        <authorList>
            <person name="Sekiguchi Y."/>
            <person name="Ohashi A."/>
            <person name="Parks D.H."/>
            <person name="Yamauchi T."/>
            <person name="Tyson G.W."/>
            <person name="Hugenholtz P."/>
        </authorList>
    </citation>
    <scope>NUCLEOTIDE SEQUENCE [LARGE SCALE GENOMIC DNA]</scope>
</reference>
<evidence type="ECO:0000256" key="3">
    <source>
        <dbReference type="PROSITE-ProRule" id="PRU00284"/>
    </source>
</evidence>
<dbReference type="PANTHER" id="PTHR32089">
    <property type="entry name" value="METHYL-ACCEPTING CHEMOTAXIS PROTEIN MCPB"/>
    <property type="match status" value="1"/>
</dbReference>
<evidence type="ECO:0000313" key="7">
    <source>
        <dbReference type="EMBL" id="GAK55819.1"/>
    </source>
</evidence>
<sequence length="908" mass="100127">MTFRTKLTFSSIVLVFLTSALSSIVVGVVLWSKAKADARQSMLLAYQLIEDDLRAEQEAYHARVLHLIRGEEKLDQRIWFVTAFDTEAAAMGVAYLNTLQNLTKLIFRQAEIAAYDQLMLFDPNWRLVALVDQHGFDAQPLLGYTVTQTEGVRQFYQARVQEHQDIEWMPAPLPESVDQRIREQIDHAKASLSWPLQEEGSSDVEPIYVGYVQEQGKLALRAVVGVRYFDYRSNTEKVVGILTVTRVITNEYITKLALLSRMEVDVFIGDAFAGGTLPLQAISALDQRASREGQEDSSGPSVHPLPASEIVITNAVLDRASYYQALMPLPDTHGQPVGTIALFLSKAQVRSQVTYTIVSLLVVACVVILMASLVTSMYTGRKLATPIVRLARLMQRIAEGGGNLTQGLDASAADELGELARWFNLFLQKLREIVIEVMSLTDYVTSASQHLRATAERIAEEVSIQAGSIRHITEIVNRISQAAEENRRIADEQAALVLEASEYSQQIVTSIQNNTDTAEQQLQQARNVRDFVKNMSATSKHVAHHAMTTASLAAETASAVTEMNQSAHEIAETTHIQVESTKKAVDVVMNMAQISSAARAKAHDAVALAEEALTAASKGQHAVNQTVEGMKAITESSEHISDIIEVISEIAEQTDLLALNAAIEAARAGEHGLGFAVVADEIRQLAERVGKSSKEITKHIQHSNTRIHQGAALVHDAYAALDMIYQNVSRTVEQMKALAAANEAQESQSEVVADTISRIEQLATVIEQATSQQVTAVEDILRTMEQLTVLAEEITTQTDGQVRDGEQIEHIMTELADFSANIHRATLEQVSDASAERQLIQNIAAKAQQIVEKTSDQHQRGQQVFQEIQNLETLSTHHVLKLHGVQEATLALVNSVESLRNRVRRFHV</sequence>
<keyword evidence="8" id="KW-1185">Reference proteome</keyword>
<evidence type="ECO:0000313" key="8">
    <source>
        <dbReference type="Proteomes" id="UP000030661"/>
    </source>
</evidence>
<accession>A0A081BU14</accession>
<dbReference type="SMART" id="SM00283">
    <property type="entry name" value="MA"/>
    <property type="match status" value="1"/>
</dbReference>
<proteinExistence type="inferred from homology"/>
<dbReference type="InterPro" id="IPR004089">
    <property type="entry name" value="MCPsignal_dom"/>
</dbReference>
<dbReference type="Proteomes" id="UP000030661">
    <property type="component" value="Unassembled WGS sequence"/>
</dbReference>
<dbReference type="STRING" id="1499967.U27_02778"/>
<dbReference type="GO" id="GO:0016020">
    <property type="term" value="C:membrane"/>
    <property type="evidence" value="ECO:0007669"/>
    <property type="project" value="InterPro"/>
</dbReference>
<evidence type="ECO:0000256" key="1">
    <source>
        <dbReference type="ARBA" id="ARBA00023224"/>
    </source>
</evidence>
<dbReference type="PROSITE" id="PS50111">
    <property type="entry name" value="CHEMOTAXIS_TRANSDUC_2"/>
    <property type="match status" value="1"/>
</dbReference>
<dbReference type="CDD" id="cd06225">
    <property type="entry name" value="HAMP"/>
    <property type="match status" value="1"/>
</dbReference>
<feature type="domain" description="Methyl-accepting transducer" evidence="5">
    <location>
        <begin position="552"/>
        <end position="788"/>
    </location>
</feature>
<dbReference type="PANTHER" id="PTHR32089:SF112">
    <property type="entry name" value="LYSOZYME-LIKE PROTEIN-RELATED"/>
    <property type="match status" value="1"/>
</dbReference>
<dbReference type="SMART" id="SM00304">
    <property type="entry name" value="HAMP"/>
    <property type="match status" value="1"/>
</dbReference>
<evidence type="ECO:0000259" key="6">
    <source>
        <dbReference type="PROSITE" id="PS50885"/>
    </source>
</evidence>
<feature type="transmembrane region" description="Helical" evidence="4">
    <location>
        <begin position="353"/>
        <end position="374"/>
    </location>
</feature>
<evidence type="ECO:0000259" key="5">
    <source>
        <dbReference type="PROSITE" id="PS50111"/>
    </source>
</evidence>
<keyword evidence="4" id="KW-0472">Membrane</keyword>
<evidence type="ECO:0000256" key="2">
    <source>
        <dbReference type="ARBA" id="ARBA00029447"/>
    </source>
</evidence>
<organism evidence="7">
    <name type="scientific">Vecturithrix granuli</name>
    <dbReference type="NCBI Taxonomy" id="1499967"/>
    <lineage>
        <taxon>Bacteria</taxon>
        <taxon>Candidatus Moduliflexota</taxon>
        <taxon>Candidatus Vecturitrichia</taxon>
        <taxon>Candidatus Vecturitrichales</taxon>
        <taxon>Candidatus Vecturitrichaceae</taxon>
        <taxon>Candidatus Vecturithrix</taxon>
    </lineage>
</organism>
<gene>
    <name evidence="7" type="ORF">U27_02778</name>
</gene>
<keyword evidence="4" id="KW-1133">Transmembrane helix</keyword>
<dbReference type="Gene3D" id="6.10.340.10">
    <property type="match status" value="1"/>
</dbReference>
<dbReference type="SUPFAM" id="SSF58104">
    <property type="entry name" value="Methyl-accepting chemotaxis protein (MCP) signaling domain"/>
    <property type="match status" value="2"/>
</dbReference>
<dbReference type="EMBL" id="DF820464">
    <property type="protein sequence ID" value="GAK55819.1"/>
    <property type="molecule type" value="Genomic_DNA"/>
</dbReference>
<keyword evidence="4" id="KW-0812">Transmembrane</keyword>
<feature type="domain" description="HAMP" evidence="6">
    <location>
        <begin position="381"/>
        <end position="435"/>
    </location>
</feature>
<dbReference type="GO" id="GO:0007165">
    <property type="term" value="P:signal transduction"/>
    <property type="evidence" value="ECO:0007669"/>
    <property type="project" value="UniProtKB-KW"/>
</dbReference>